<feature type="non-terminal residue" evidence="10">
    <location>
        <position position="1"/>
    </location>
</feature>
<dbReference type="GO" id="GO:0016020">
    <property type="term" value="C:membrane"/>
    <property type="evidence" value="ECO:0007669"/>
    <property type="project" value="UniProtKB-SubCell"/>
</dbReference>
<feature type="transmembrane region" description="Helical" evidence="9">
    <location>
        <begin position="405"/>
        <end position="422"/>
    </location>
</feature>
<accession>A0A9Q0FZZ4</accession>
<evidence type="ECO:0000256" key="8">
    <source>
        <dbReference type="ARBA" id="ARBA00023180"/>
    </source>
</evidence>
<keyword evidence="7 9" id="KW-0472">Membrane</keyword>
<comment type="caution">
    <text evidence="10">The sequence shown here is derived from an EMBL/GenBank/DDBJ whole genome shotgun (WGS) entry which is preliminary data.</text>
</comment>
<dbReference type="PANTHER" id="PTHR48062">
    <property type="entry name" value="RECEPTOR-LIKE PROTEIN 14"/>
    <property type="match status" value="1"/>
</dbReference>
<evidence type="ECO:0000313" key="10">
    <source>
        <dbReference type="EMBL" id="KAJ4839814.1"/>
    </source>
</evidence>
<reference evidence="10" key="2">
    <citation type="journal article" date="2023" name="Plants (Basel)">
        <title>Annotation of the Turnera subulata (Passifloraceae) Draft Genome Reveals the S-Locus Evolved after the Divergence of Turneroideae from Passifloroideae in a Stepwise Manner.</title>
        <authorList>
            <person name="Henning P.M."/>
            <person name="Roalson E.H."/>
            <person name="Mir W."/>
            <person name="McCubbin A.G."/>
            <person name="Shore J.S."/>
        </authorList>
    </citation>
    <scope>NUCLEOTIDE SEQUENCE</scope>
    <source>
        <strain evidence="10">F60SS</strain>
    </source>
</reference>
<keyword evidence="11" id="KW-1185">Reference proteome</keyword>
<dbReference type="AlphaFoldDB" id="A0A9Q0FZZ4"/>
<comment type="subcellular location">
    <subcellularLocation>
        <location evidence="1">Membrane</location>
        <topology evidence="1">Single-pass membrane protein</topology>
    </subcellularLocation>
</comment>
<dbReference type="EMBL" id="JAKUCV010003186">
    <property type="protein sequence ID" value="KAJ4839814.1"/>
    <property type="molecule type" value="Genomic_DNA"/>
</dbReference>
<evidence type="ECO:0000256" key="1">
    <source>
        <dbReference type="ARBA" id="ARBA00004167"/>
    </source>
</evidence>
<dbReference type="SUPFAM" id="SSF52058">
    <property type="entry name" value="L domain-like"/>
    <property type="match status" value="1"/>
</dbReference>
<dbReference type="InterPro" id="IPR001611">
    <property type="entry name" value="Leu-rich_rpt"/>
</dbReference>
<dbReference type="PROSITE" id="PS51450">
    <property type="entry name" value="LRR"/>
    <property type="match status" value="1"/>
</dbReference>
<evidence type="ECO:0000256" key="4">
    <source>
        <dbReference type="ARBA" id="ARBA00022692"/>
    </source>
</evidence>
<dbReference type="PRINTS" id="PR00019">
    <property type="entry name" value="LEURICHRPT"/>
</dbReference>
<dbReference type="InterPro" id="IPR032675">
    <property type="entry name" value="LRR_dom_sf"/>
</dbReference>
<keyword evidence="4 9" id="KW-0812">Transmembrane</keyword>
<dbReference type="InterPro" id="IPR051502">
    <property type="entry name" value="RLP_Defense_Trigger"/>
</dbReference>
<dbReference type="Pfam" id="PF13855">
    <property type="entry name" value="LRR_8"/>
    <property type="match status" value="1"/>
</dbReference>
<dbReference type="FunFam" id="3.80.10.10:FF:000111">
    <property type="entry name" value="LRR receptor-like serine/threonine-protein kinase ERECTA"/>
    <property type="match status" value="1"/>
</dbReference>
<evidence type="ECO:0000313" key="11">
    <source>
        <dbReference type="Proteomes" id="UP001141552"/>
    </source>
</evidence>
<keyword evidence="5" id="KW-0677">Repeat</keyword>
<dbReference type="OrthoDB" id="850626at2759"/>
<gene>
    <name evidence="10" type="ORF">Tsubulata_027071</name>
</gene>
<evidence type="ECO:0000256" key="7">
    <source>
        <dbReference type="ARBA" id="ARBA00023136"/>
    </source>
</evidence>
<protein>
    <submittedName>
        <fullName evidence="10">Uncharacterized protein</fullName>
    </submittedName>
</protein>
<evidence type="ECO:0000256" key="2">
    <source>
        <dbReference type="ARBA" id="ARBA00009592"/>
    </source>
</evidence>
<name>A0A9Q0FZZ4_9ROSI</name>
<keyword evidence="3" id="KW-0433">Leucine-rich repeat</keyword>
<feature type="transmembrane region" description="Helical" evidence="9">
    <location>
        <begin position="374"/>
        <end position="398"/>
    </location>
</feature>
<dbReference type="Gene3D" id="3.80.10.10">
    <property type="entry name" value="Ribonuclease Inhibitor"/>
    <property type="match status" value="1"/>
</dbReference>
<sequence length="437" mass="48560">TIALALEWRNLEVLDLNIIRLRTLKTLNLDFTGIDGSNLLKSVGGLPSLKTLSFKCTSQTVDQVPQGIQAIDFSKNHFEGSIPGEICNLDQLEFLDLSENNLSGSIPSCTNLPRISHVHLYQNQFSGPLTYAFFNSTNLVTLDLRENQLTGTVPNWISSLSKLSVLLLKVSGKLSLDSGEDSSLLSVGRKKLAQQGIFLIEKTLWPVISVEEVIEFTTKKSYYTYKDSILNYMSGVDLSCNRFTGEIPQEFGNMKGLRALNLSHNNLTGAIPSTFSNLEQIESLDLSDNGLSGGIPQQLTELYSLSVFRVAYNNLSGKTPEMKGQFGTFDQTSNEGNPLLCGPPLRNNCMEKSQLASGLDDSSDNQESDGLMDMGAFCICFGLSYTTVVVTIATVLCINPYWRRLWFYFIEMFVSTCYYFVVNSFHKLCPFFYGFGN</sequence>
<evidence type="ECO:0000256" key="3">
    <source>
        <dbReference type="ARBA" id="ARBA00022614"/>
    </source>
</evidence>
<dbReference type="PANTHER" id="PTHR48062:SF21">
    <property type="entry name" value="RECEPTOR-LIKE PROTEIN 12"/>
    <property type="match status" value="1"/>
</dbReference>
<keyword evidence="8" id="KW-0325">Glycoprotein</keyword>
<comment type="similarity">
    <text evidence="2">Belongs to the RLP family.</text>
</comment>
<reference evidence="10" key="1">
    <citation type="submission" date="2022-02" db="EMBL/GenBank/DDBJ databases">
        <authorList>
            <person name="Henning P.M."/>
            <person name="McCubbin A.G."/>
            <person name="Shore J.S."/>
        </authorList>
    </citation>
    <scope>NUCLEOTIDE SEQUENCE</scope>
    <source>
        <strain evidence="10">F60SS</strain>
        <tissue evidence="10">Leaves</tissue>
    </source>
</reference>
<keyword evidence="6 9" id="KW-1133">Transmembrane helix</keyword>
<evidence type="ECO:0000256" key="5">
    <source>
        <dbReference type="ARBA" id="ARBA00022737"/>
    </source>
</evidence>
<evidence type="ECO:0000256" key="9">
    <source>
        <dbReference type="SAM" id="Phobius"/>
    </source>
</evidence>
<dbReference type="Pfam" id="PF00560">
    <property type="entry name" value="LRR_1"/>
    <property type="match status" value="3"/>
</dbReference>
<evidence type="ECO:0000256" key="6">
    <source>
        <dbReference type="ARBA" id="ARBA00022989"/>
    </source>
</evidence>
<dbReference type="Proteomes" id="UP001141552">
    <property type="component" value="Unassembled WGS sequence"/>
</dbReference>
<proteinExistence type="inferred from homology"/>
<organism evidence="10 11">
    <name type="scientific">Turnera subulata</name>
    <dbReference type="NCBI Taxonomy" id="218843"/>
    <lineage>
        <taxon>Eukaryota</taxon>
        <taxon>Viridiplantae</taxon>
        <taxon>Streptophyta</taxon>
        <taxon>Embryophyta</taxon>
        <taxon>Tracheophyta</taxon>
        <taxon>Spermatophyta</taxon>
        <taxon>Magnoliopsida</taxon>
        <taxon>eudicotyledons</taxon>
        <taxon>Gunneridae</taxon>
        <taxon>Pentapetalae</taxon>
        <taxon>rosids</taxon>
        <taxon>fabids</taxon>
        <taxon>Malpighiales</taxon>
        <taxon>Passifloraceae</taxon>
        <taxon>Turnera</taxon>
    </lineage>
</organism>